<evidence type="ECO:0000313" key="2">
    <source>
        <dbReference type="EMBL" id="MBA9042618.1"/>
    </source>
</evidence>
<evidence type="ECO:0008006" key="4">
    <source>
        <dbReference type="Google" id="ProtNLM"/>
    </source>
</evidence>
<dbReference type="Pfam" id="PF13222">
    <property type="entry name" value="DUF4030"/>
    <property type="match status" value="1"/>
</dbReference>
<keyword evidence="1" id="KW-0732">Signal</keyword>
<accession>A0A7W3RIJ9</accession>
<sequence length="194" mass="22053">MKLIRNILFLSCFALLLAACQNADTTSNTKDKDLDTILSDISDKYAVLSVGSDSKDVKVEVEDTEDVNKVKADIKRQLKESGLNAYKVNVRERNAKQVEKENRWLDIESKTLAHLQENKEYKDVTYKKTDVTLKQPVTVAIVTPIVKSDDGAQEYSEKIKKEVNTFLQTKDIKKQSKGDSYKIVIYDQDDQVIS</sequence>
<name>A0A7W3RIJ9_PRIAR</name>
<evidence type="ECO:0000313" key="3">
    <source>
        <dbReference type="Proteomes" id="UP000543174"/>
    </source>
</evidence>
<dbReference type="AlphaFoldDB" id="A0A7W3RIJ9"/>
<dbReference type="PROSITE" id="PS51257">
    <property type="entry name" value="PROKAR_LIPOPROTEIN"/>
    <property type="match status" value="1"/>
</dbReference>
<reference evidence="2" key="1">
    <citation type="submission" date="2020-08" db="EMBL/GenBank/DDBJ databases">
        <title>Functional genomics of gut bacteria from endangered species of beetles.</title>
        <authorList>
            <person name="Carlos-Shanley C."/>
        </authorList>
    </citation>
    <scope>NUCLEOTIDE SEQUENCE [LARGE SCALE GENOMIC DNA]</scope>
    <source>
        <strain evidence="2">S00060</strain>
    </source>
</reference>
<comment type="caution">
    <text evidence="2">The sequence shown here is derived from an EMBL/GenBank/DDBJ whole genome shotgun (WGS) entry which is preliminary data.</text>
</comment>
<dbReference type="Proteomes" id="UP000543174">
    <property type="component" value="Unassembled WGS sequence"/>
</dbReference>
<gene>
    <name evidence="2" type="ORF">HNP21_005755</name>
</gene>
<dbReference type="RefSeq" id="WP_182528103.1">
    <property type="nucleotide sequence ID" value="NZ_JACJHT010000015.1"/>
</dbReference>
<organism evidence="2 3">
    <name type="scientific">Priestia aryabhattai</name>
    <name type="common">Bacillus aryabhattai</name>
    <dbReference type="NCBI Taxonomy" id="412384"/>
    <lineage>
        <taxon>Bacteria</taxon>
        <taxon>Bacillati</taxon>
        <taxon>Bacillota</taxon>
        <taxon>Bacilli</taxon>
        <taxon>Bacillales</taxon>
        <taxon>Bacillaceae</taxon>
        <taxon>Priestia</taxon>
    </lineage>
</organism>
<dbReference type="InterPro" id="IPR025108">
    <property type="entry name" value="DUF4030"/>
</dbReference>
<protein>
    <recommendedName>
        <fullName evidence="4">DUF4030 domain-containing protein</fullName>
    </recommendedName>
</protein>
<proteinExistence type="predicted"/>
<dbReference type="EMBL" id="JACJHT010000015">
    <property type="protein sequence ID" value="MBA9042618.1"/>
    <property type="molecule type" value="Genomic_DNA"/>
</dbReference>
<evidence type="ECO:0000256" key="1">
    <source>
        <dbReference type="SAM" id="SignalP"/>
    </source>
</evidence>
<keyword evidence="3" id="KW-1185">Reference proteome</keyword>
<feature type="chain" id="PRO_5030810852" description="DUF4030 domain-containing protein" evidence="1">
    <location>
        <begin position="24"/>
        <end position="194"/>
    </location>
</feature>
<feature type="signal peptide" evidence="1">
    <location>
        <begin position="1"/>
        <end position="23"/>
    </location>
</feature>